<protein>
    <recommendedName>
        <fullName evidence="6">2-methylisocitrate lyase</fullName>
        <ecNumber evidence="3">4.1.3.30</ecNumber>
    </recommendedName>
</protein>
<organism evidence="7 8">
    <name type="scientific">Hyphomonas adhaerens MHS-3</name>
    <dbReference type="NCBI Taxonomy" id="1280949"/>
    <lineage>
        <taxon>Bacteria</taxon>
        <taxon>Pseudomonadati</taxon>
        <taxon>Pseudomonadota</taxon>
        <taxon>Alphaproteobacteria</taxon>
        <taxon>Hyphomonadales</taxon>
        <taxon>Hyphomonadaceae</taxon>
        <taxon>Hyphomonas</taxon>
    </lineage>
</organism>
<dbReference type="RefSeq" id="WP_035570844.1">
    <property type="nucleotide sequence ID" value="NZ_ARYH01000001.1"/>
</dbReference>
<dbReference type="PANTHER" id="PTHR42905:SF5">
    <property type="entry name" value="CARBOXYVINYL-CARBOXYPHOSPHONATE PHOSPHORYLMUTASE, CHLOROPLASTIC"/>
    <property type="match status" value="1"/>
</dbReference>
<dbReference type="Pfam" id="PF13714">
    <property type="entry name" value="PEP_mutase"/>
    <property type="match status" value="1"/>
</dbReference>
<evidence type="ECO:0000256" key="4">
    <source>
        <dbReference type="ARBA" id="ARBA00044762"/>
    </source>
</evidence>
<dbReference type="PATRIC" id="fig|1280949.3.peg.2050"/>
<comment type="subunit">
    <text evidence="4">Homotetramer; dimer of dimers.</text>
</comment>
<evidence type="ECO:0000256" key="2">
    <source>
        <dbReference type="ARBA" id="ARBA00009282"/>
    </source>
</evidence>
<dbReference type="AlphaFoldDB" id="A0A069E7Q8"/>
<sequence length="278" mass="29535">MKDSDETILAPGAPNALTARIAQDAGFSTVYASGAGIANWALGVPDLGLASMSDVVGEVARICAAVDIPVIADADTGYGNALNVFRCVREFERAGVAAIQLEDQVHPKRCGHFDGKSVIDASEMVAKIKAATDARQDPDLVLIARTDARAVYDLETAIERAQLYREAGADVIFLEAPRTVDELAEVAKAVDGPLVANIVEGGKTPAVSRAELTKMGYALVLYANLGPRAAMMAMKKAFAHLKTHGDSEEILNDIVTMPERNRLTGMDFWKGLEASYAG</sequence>
<comment type="catalytic activity">
    <reaction evidence="1">
        <text>(2S,3R)-3-hydroxybutane-1,2,3-tricarboxylate = pyruvate + succinate</text>
        <dbReference type="Rhea" id="RHEA:16809"/>
        <dbReference type="ChEBI" id="CHEBI:15361"/>
        <dbReference type="ChEBI" id="CHEBI:30031"/>
        <dbReference type="ChEBI" id="CHEBI:57429"/>
        <dbReference type="EC" id="4.1.3.30"/>
    </reaction>
</comment>
<dbReference type="GO" id="GO:0046421">
    <property type="term" value="F:methylisocitrate lyase activity"/>
    <property type="evidence" value="ECO:0007669"/>
    <property type="project" value="UniProtKB-EC"/>
</dbReference>
<dbReference type="InterPro" id="IPR039556">
    <property type="entry name" value="ICL/PEPM"/>
</dbReference>
<reference evidence="7 8" key="1">
    <citation type="journal article" date="2014" name="Antonie Van Leeuwenhoek">
        <title>Hyphomonas beringensis sp. nov. and Hyphomonas chukchiensis sp. nov., isolated from surface seawater of the Bering Sea and Chukchi Sea.</title>
        <authorList>
            <person name="Li C."/>
            <person name="Lai Q."/>
            <person name="Li G."/>
            <person name="Dong C."/>
            <person name="Wang J."/>
            <person name="Liao Y."/>
            <person name="Shao Z."/>
        </authorList>
    </citation>
    <scope>NUCLEOTIDE SEQUENCE [LARGE SCALE GENOMIC DNA]</scope>
    <source>
        <strain evidence="7 8">MHS-3</strain>
    </source>
</reference>
<evidence type="ECO:0000313" key="7">
    <source>
        <dbReference type="EMBL" id="KCZ86014.1"/>
    </source>
</evidence>
<comment type="caution">
    <text evidence="7">The sequence shown here is derived from an EMBL/GenBank/DDBJ whole genome shotgun (WGS) entry which is preliminary data.</text>
</comment>
<dbReference type="eggNOG" id="COG2513">
    <property type="taxonomic scope" value="Bacteria"/>
</dbReference>
<evidence type="ECO:0000256" key="6">
    <source>
        <dbReference type="ARBA" id="ARBA00073849"/>
    </source>
</evidence>
<comment type="similarity">
    <text evidence="2">Belongs to the isocitrate lyase/PEP mutase superfamily. Methylisocitrate lyase family.</text>
</comment>
<keyword evidence="8" id="KW-1185">Reference proteome</keyword>
<proteinExistence type="inferred from homology"/>
<dbReference type="InterPro" id="IPR040442">
    <property type="entry name" value="Pyrv_kinase-like_dom_sf"/>
</dbReference>
<evidence type="ECO:0000256" key="3">
    <source>
        <dbReference type="ARBA" id="ARBA00012260"/>
    </source>
</evidence>
<dbReference type="PANTHER" id="PTHR42905">
    <property type="entry name" value="PHOSPHOENOLPYRUVATE CARBOXYLASE"/>
    <property type="match status" value="1"/>
</dbReference>
<evidence type="ECO:0000313" key="8">
    <source>
        <dbReference type="Proteomes" id="UP000027446"/>
    </source>
</evidence>
<dbReference type="STRING" id="1280949.HAD_10015"/>
<comment type="function">
    <text evidence="5">Involved in the catabolism of short chain fatty acids (SCFA) via the 2-methylcitrate cycle I (propionate degradation route). Catalyzes the thermodynamically favored C-C bond cleavage of (2R,3S)-2-methylisocitrate to yield pyruvate and succinate via an alpha-carboxy-carbanion intermediate.</text>
</comment>
<dbReference type="FunFam" id="3.20.20.60:FF:000009">
    <property type="entry name" value="2-methylisocitrate lyase"/>
    <property type="match status" value="1"/>
</dbReference>
<evidence type="ECO:0000256" key="1">
    <source>
        <dbReference type="ARBA" id="ARBA00001050"/>
    </source>
</evidence>
<dbReference type="CDD" id="cd00377">
    <property type="entry name" value="ICL_PEPM"/>
    <property type="match status" value="1"/>
</dbReference>
<dbReference type="Gene3D" id="3.20.20.60">
    <property type="entry name" value="Phosphoenolpyruvate-binding domains"/>
    <property type="match status" value="1"/>
</dbReference>
<evidence type="ECO:0000256" key="5">
    <source>
        <dbReference type="ARBA" id="ARBA00057039"/>
    </source>
</evidence>
<accession>A0A069E7Q8</accession>
<dbReference type="EC" id="4.1.3.30" evidence="3"/>
<dbReference type="InterPro" id="IPR015813">
    <property type="entry name" value="Pyrv/PenolPyrv_kinase-like_dom"/>
</dbReference>
<dbReference type="SUPFAM" id="SSF51621">
    <property type="entry name" value="Phosphoenolpyruvate/pyruvate domain"/>
    <property type="match status" value="1"/>
</dbReference>
<gene>
    <name evidence="7" type="ORF">HAD_10015</name>
</gene>
<name>A0A069E7Q8_9PROT</name>
<dbReference type="Proteomes" id="UP000027446">
    <property type="component" value="Unassembled WGS sequence"/>
</dbReference>
<dbReference type="EMBL" id="ARYH01000001">
    <property type="protein sequence ID" value="KCZ86014.1"/>
    <property type="molecule type" value="Genomic_DNA"/>
</dbReference>